<evidence type="ECO:0000313" key="6">
    <source>
        <dbReference type="Proteomes" id="UP000030746"/>
    </source>
</evidence>
<dbReference type="OMA" id="GYILFRT"/>
<feature type="transmembrane region" description="Helical" evidence="2">
    <location>
        <begin position="119"/>
        <end position="140"/>
    </location>
</feature>
<dbReference type="CTD" id="20248279"/>
<keyword evidence="2" id="KW-0472">Membrane</keyword>
<dbReference type="Pfam" id="PF01757">
    <property type="entry name" value="Acyl_transf_3"/>
    <property type="match status" value="1"/>
</dbReference>
<proteinExistence type="predicted"/>
<feature type="transmembrane region" description="Helical" evidence="2">
    <location>
        <begin position="251"/>
        <end position="279"/>
    </location>
</feature>
<feature type="transmembrane region" description="Helical" evidence="2">
    <location>
        <begin position="546"/>
        <end position="563"/>
    </location>
</feature>
<keyword evidence="2" id="KW-0812">Transmembrane</keyword>
<feature type="compositionally biased region" description="Basic and acidic residues" evidence="1">
    <location>
        <begin position="146"/>
        <end position="157"/>
    </location>
</feature>
<accession>V4CKW0</accession>
<dbReference type="KEGG" id="lgi:LOTGIDRAFT_230381"/>
<evidence type="ECO:0000256" key="3">
    <source>
        <dbReference type="SAM" id="SignalP"/>
    </source>
</evidence>
<feature type="region of interest" description="Disordered" evidence="1">
    <location>
        <begin position="146"/>
        <end position="172"/>
    </location>
</feature>
<feature type="transmembrane region" description="Helical" evidence="2">
    <location>
        <begin position="511"/>
        <end position="534"/>
    </location>
</feature>
<dbReference type="InterPro" id="IPR052728">
    <property type="entry name" value="O2_lipid_transport_reg"/>
</dbReference>
<dbReference type="InterPro" id="IPR002656">
    <property type="entry name" value="Acyl_transf_3_dom"/>
</dbReference>
<keyword evidence="6" id="KW-1185">Reference proteome</keyword>
<reference evidence="5 6" key="1">
    <citation type="journal article" date="2013" name="Nature">
        <title>Insights into bilaterian evolution from three spiralian genomes.</title>
        <authorList>
            <person name="Simakov O."/>
            <person name="Marletaz F."/>
            <person name="Cho S.J."/>
            <person name="Edsinger-Gonzales E."/>
            <person name="Havlak P."/>
            <person name="Hellsten U."/>
            <person name="Kuo D.H."/>
            <person name="Larsson T."/>
            <person name="Lv J."/>
            <person name="Arendt D."/>
            <person name="Savage R."/>
            <person name="Osoegawa K."/>
            <person name="de Jong P."/>
            <person name="Grimwood J."/>
            <person name="Chapman J.A."/>
            <person name="Shapiro H."/>
            <person name="Aerts A."/>
            <person name="Otillar R.P."/>
            <person name="Terry A.Y."/>
            <person name="Boore J.L."/>
            <person name="Grigoriev I.V."/>
            <person name="Lindberg D.R."/>
            <person name="Seaver E.C."/>
            <person name="Weisblat D.A."/>
            <person name="Putnam N.H."/>
            <person name="Rokhsar D.S."/>
        </authorList>
    </citation>
    <scope>NUCLEOTIDE SEQUENCE [LARGE SCALE GENOMIC DNA]</scope>
</reference>
<feature type="transmembrane region" description="Helical" evidence="2">
    <location>
        <begin position="575"/>
        <end position="598"/>
    </location>
</feature>
<feature type="transmembrane region" description="Helical" evidence="2">
    <location>
        <begin position="209"/>
        <end position="231"/>
    </location>
</feature>
<sequence>MTKGYLCLLVLILLTCTGSCLSATQIPSLPDKSAPINGIQSTNWNVSTLLSGGFNAFGNFINQQQFNESFVTCLGDIEYVSKSVGQHELWALKTTIGNLGISVTSVDIKDVNNIKNDTAAIVSFVILGCFVALCVIGTVLEIRTENTTEKNSSERNTNDQQTNNKEHNGIQSSDRIQRKNFISGTKRLLLTFSVRKNGRNILNSKAPPGSLGCLNGIRVLSIVWVILSHFMETLLNQVENKKDFKDLTSTFWFQVIYNGTLAVDTFFFLSGLLVAYQFIRVVKKTKRISGKGMGLFYFHRYFRLTPLYMIVLMIYTNIAPYFTEGVLSSPLTQSRPENCRKFWWTNLLYINNLYHSGRQEMCMLWSWYLANDMQFYIISPIIVIPLSLGYHVIGFLLLFGMVAGQIISGGYIGWSVGDSGLANSHSSEFFEEIYIKPYARMGVYAVGLLLGYIITNEKNMNISKVKLLIGTVLTAACSMLVTYLTYDKYKEDGDGWNSDANIAYETMFRPVWSLVLFWLIYVCLSGYGGLINTILSWNVWIPLSRITYAAYLVHLIILSSFMADLRKFGYLNMFYIVNNYIGILVLTFGVSFILTILVESPFVGLEKVLLNR</sequence>
<feature type="transmembrane region" description="Helical" evidence="2">
    <location>
        <begin position="437"/>
        <end position="455"/>
    </location>
</feature>
<dbReference type="PANTHER" id="PTHR11161:SF0">
    <property type="entry name" value="O-ACYLTRANSFERASE LIKE PROTEIN"/>
    <property type="match status" value="1"/>
</dbReference>
<dbReference type="HOGENOM" id="CLU_007874_0_3_1"/>
<feature type="signal peptide" evidence="3">
    <location>
        <begin position="1"/>
        <end position="22"/>
    </location>
</feature>
<feature type="compositionally biased region" description="Polar residues" evidence="1">
    <location>
        <begin position="158"/>
        <end position="172"/>
    </location>
</feature>
<feature type="transmembrane region" description="Helical" evidence="2">
    <location>
        <begin position="467"/>
        <end position="486"/>
    </location>
</feature>
<dbReference type="PANTHER" id="PTHR11161">
    <property type="entry name" value="O-ACYLTRANSFERASE"/>
    <property type="match status" value="1"/>
</dbReference>
<evidence type="ECO:0000259" key="4">
    <source>
        <dbReference type="Pfam" id="PF01757"/>
    </source>
</evidence>
<dbReference type="OrthoDB" id="207378at2759"/>
<protein>
    <recommendedName>
        <fullName evidence="4">Acyltransferase 3 domain-containing protein</fullName>
    </recommendedName>
</protein>
<feature type="domain" description="Acyltransferase 3" evidence="4">
    <location>
        <begin position="213"/>
        <end position="596"/>
    </location>
</feature>
<dbReference type="RefSeq" id="XP_009046350.1">
    <property type="nucleotide sequence ID" value="XM_009048102.1"/>
</dbReference>
<dbReference type="AlphaFoldDB" id="V4CKW0"/>
<evidence type="ECO:0000313" key="5">
    <source>
        <dbReference type="EMBL" id="ESP02880.1"/>
    </source>
</evidence>
<organism evidence="5 6">
    <name type="scientific">Lottia gigantea</name>
    <name type="common">Giant owl limpet</name>
    <dbReference type="NCBI Taxonomy" id="225164"/>
    <lineage>
        <taxon>Eukaryota</taxon>
        <taxon>Metazoa</taxon>
        <taxon>Spiralia</taxon>
        <taxon>Lophotrochozoa</taxon>
        <taxon>Mollusca</taxon>
        <taxon>Gastropoda</taxon>
        <taxon>Patellogastropoda</taxon>
        <taxon>Lottioidea</taxon>
        <taxon>Lottiidae</taxon>
        <taxon>Lottia</taxon>
    </lineage>
</organism>
<feature type="transmembrane region" description="Helical" evidence="2">
    <location>
        <begin position="373"/>
        <end position="390"/>
    </location>
</feature>
<dbReference type="GeneID" id="20248279"/>
<dbReference type="GO" id="GO:0016747">
    <property type="term" value="F:acyltransferase activity, transferring groups other than amino-acyl groups"/>
    <property type="evidence" value="ECO:0007669"/>
    <property type="project" value="InterPro"/>
</dbReference>
<feature type="transmembrane region" description="Helical" evidence="2">
    <location>
        <begin position="300"/>
        <end position="322"/>
    </location>
</feature>
<dbReference type="EMBL" id="KB200129">
    <property type="protein sequence ID" value="ESP02880.1"/>
    <property type="molecule type" value="Genomic_DNA"/>
</dbReference>
<name>V4CKW0_LOTGI</name>
<keyword evidence="2" id="KW-1133">Transmembrane helix</keyword>
<keyword evidence="3" id="KW-0732">Signal</keyword>
<feature type="transmembrane region" description="Helical" evidence="2">
    <location>
        <begin position="395"/>
        <end position="417"/>
    </location>
</feature>
<gene>
    <name evidence="5" type="ORF">LOTGIDRAFT_230381</name>
</gene>
<dbReference type="Proteomes" id="UP000030746">
    <property type="component" value="Unassembled WGS sequence"/>
</dbReference>
<evidence type="ECO:0000256" key="2">
    <source>
        <dbReference type="SAM" id="Phobius"/>
    </source>
</evidence>
<evidence type="ECO:0000256" key="1">
    <source>
        <dbReference type="SAM" id="MobiDB-lite"/>
    </source>
</evidence>
<feature type="chain" id="PRO_5004718331" description="Acyltransferase 3 domain-containing protein" evidence="3">
    <location>
        <begin position="23"/>
        <end position="612"/>
    </location>
</feature>